<evidence type="ECO:0000256" key="7">
    <source>
        <dbReference type="ARBA" id="ARBA00023098"/>
    </source>
</evidence>
<dbReference type="EMBL" id="JADOTZ010000001">
    <property type="protein sequence ID" value="MBG6083870.1"/>
    <property type="molecule type" value="Genomic_DNA"/>
</dbReference>
<comment type="similarity">
    <text evidence="2 11">Belongs to the CDP-alcohol phosphatidyltransferase class-I family.</text>
</comment>
<dbReference type="GO" id="GO:0046474">
    <property type="term" value="P:glycerophospholipid biosynthetic process"/>
    <property type="evidence" value="ECO:0007669"/>
    <property type="project" value="TreeGrafter"/>
</dbReference>
<evidence type="ECO:0000256" key="12">
    <source>
        <dbReference type="SAM" id="MobiDB-lite"/>
    </source>
</evidence>
<organism evidence="14 15">
    <name type="scientific">Zhihengliuella flava</name>
    <dbReference type="NCBI Taxonomy" id="1285193"/>
    <lineage>
        <taxon>Bacteria</taxon>
        <taxon>Bacillati</taxon>
        <taxon>Actinomycetota</taxon>
        <taxon>Actinomycetes</taxon>
        <taxon>Micrococcales</taxon>
        <taxon>Micrococcaceae</taxon>
        <taxon>Zhihengliuella</taxon>
    </lineage>
</organism>
<feature type="transmembrane region" description="Helical" evidence="13">
    <location>
        <begin position="167"/>
        <end position="190"/>
    </location>
</feature>
<dbReference type="PROSITE" id="PS00379">
    <property type="entry name" value="CDP_ALCOHOL_P_TRANSF"/>
    <property type="match status" value="1"/>
</dbReference>
<evidence type="ECO:0000256" key="5">
    <source>
        <dbReference type="ARBA" id="ARBA00022692"/>
    </source>
</evidence>
<dbReference type="InterPro" id="IPR048254">
    <property type="entry name" value="CDP_ALCOHOL_P_TRANSF_CS"/>
</dbReference>
<dbReference type="PIRSF" id="PIRSF000847">
    <property type="entry name" value="Phos_ph_gly_syn"/>
    <property type="match status" value="1"/>
</dbReference>
<dbReference type="EC" id="2.7.8.41" evidence="14"/>
<dbReference type="GO" id="GO:0008444">
    <property type="term" value="F:CDP-diacylglycerol-glycerol-3-phosphate 3-phosphatidyltransferase activity"/>
    <property type="evidence" value="ECO:0007669"/>
    <property type="project" value="InterPro"/>
</dbReference>
<comment type="caution">
    <text evidence="14">The sequence shown here is derived from an EMBL/GenBank/DDBJ whole genome shotgun (WGS) entry which is preliminary data.</text>
</comment>
<feature type="transmembrane region" description="Helical" evidence="13">
    <location>
        <begin position="37"/>
        <end position="58"/>
    </location>
</feature>
<proteinExistence type="inferred from homology"/>
<name>A0A931GEA0_9MICC</name>
<dbReference type="Proteomes" id="UP000625033">
    <property type="component" value="Unassembled WGS sequence"/>
</dbReference>
<keyword evidence="7" id="KW-0443">Lipid metabolism</keyword>
<reference evidence="14" key="1">
    <citation type="submission" date="2020-11" db="EMBL/GenBank/DDBJ databases">
        <title>Sequencing the genomes of 1000 actinobacteria strains.</title>
        <authorList>
            <person name="Klenk H.-P."/>
        </authorList>
    </citation>
    <scope>NUCLEOTIDE SEQUENCE</scope>
    <source>
        <strain evidence="14">DSM 26152</strain>
    </source>
</reference>
<evidence type="ECO:0000256" key="8">
    <source>
        <dbReference type="ARBA" id="ARBA00023136"/>
    </source>
</evidence>
<dbReference type="InterPro" id="IPR000462">
    <property type="entry name" value="CDP-OH_P_trans"/>
</dbReference>
<dbReference type="GO" id="GO:0016020">
    <property type="term" value="C:membrane"/>
    <property type="evidence" value="ECO:0007669"/>
    <property type="project" value="UniProtKB-SubCell"/>
</dbReference>
<evidence type="ECO:0000313" key="15">
    <source>
        <dbReference type="Proteomes" id="UP000625033"/>
    </source>
</evidence>
<protein>
    <submittedName>
        <fullName evidence="14">Cardiolipin synthase</fullName>
        <ecNumber evidence="14">2.7.8.41</ecNumber>
    </submittedName>
</protein>
<evidence type="ECO:0000256" key="10">
    <source>
        <dbReference type="ARBA" id="ARBA00023264"/>
    </source>
</evidence>
<evidence type="ECO:0000256" key="9">
    <source>
        <dbReference type="ARBA" id="ARBA00023209"/>
    </source>
</evidence>
<dbReference type="InterPro" id="IPR043130">
    <property type="entry name" value="CDP-OH_PTrfase_TM_dom"/>
</dbReference>
<dbReference type="PANTHER" id="PTHR14269">
    <property type="entry name" value="CDP-DIACYLGLYCEROL--GLYCEROL-3-PHOSPHATE 3-PHOSPHATIDYLTRANSFERASE-RELATED"/>
    <property type="match status" value="1"/>
</dbReference>
<dbReference type="InterPro" id="IPR004570">
    <property type="entry name" value="Phosphatidylglycerol_P_synth"/>
</dbReference>
<keyword evidence="6 13" id="KW-1133">Transmembrane helix</keyword>
<evidence type="ECO:0000256" key="6">
    <source>
        <dbReference type="ARBA" id="ARBA00022989"/>
    </source>
</evidence>
<evidence type="ECO:0000256" key="4">
    <source>
        <dbReference type="ARBA" id="ARBA00022679"/>
    </source>
</evidence>
<dbReference type="InterPro" id="IPR050324">
    <property type="entry name" value="CDP-alcohol_PTase-I"/>
</dbReference>
<evidence type="ECO:0000256" key="1">
    <source>
        <dbReference type="ARBA" id="ARBA00004141"/>
    </source>
</evidence>
<evidence type="ECO:0000256" key="2">
    <source>
        <dbReference type="ARBA" id="ARBA00010441"/>
    </source>
</evidence>
<comment type="subcellular location">
    <subcellularLocation>
        <location evidence="1">Membrane</location>
        <topology evidence="1">Multi-pass membrane protein</topology>
    </subcellularLocation>
</comment>
<gene>
    <name evidence="14" type="ORF">IW252_000637</name>
</gene>
<sequence length="222" mass="24190">MRFIGAGTRDDVEYRIRATFWTIPNVITVLRFCLVPYFVWLVFAGHFLTATIVLAILGSTDWIDGFLARRFNQMSTVGAWLDPLADRLSLLVVATTFVLAGIAPAWLVYSIVVPDLILIVNSLILFRGSPELPVSIIGKVRTAALLVGTPLLLLGQVESVRSPTYDAVATAVLALGCALHIIAAAGYFVAAHRKYRRDRRDRNASESSSARAADPDGSTWSG</sequence>
<evidence type="ECO:0000256" key="3">
    <source>
        <dbReference type="ARBA" id="ARBA00022516"/>
    </source>
</evidence>
<keyword evidence="4 11" id="KW-0808">Transferase</keyword>
<dbReference type="GO" id="GO:0043337">
    <property type="term" value="F:cardiolipin synthase (CMP-forming)"/>
    <property type="evidence" value="ECO:0007669"/>
    <property type="project" value="UniProtKB-EC"/>
</dbReference>
<keyword evidence="10" id="KW-1208">Phospholipid metabolism</keyword>
<dbReference type="Gene3D" id="1.20.120.1760">
    <property type="match status" value="1"/>
</dbReference>
<evidence type="ECO:0000256" key="11">
    <source>
        <dbReference type="RuleBase" id="RU003750"/>
    </source>
</evidence>
<feature type="compositionally biased region" description="Low complexity" evidence="12">
    <location>
        <begin position="205"/>
        <end position="216"/>
    </location>
</feature>
<keyword evidence="9" id="KW-0594">Phospholipid biosynthesis</keyword>
<dbReference type="AlphaFoldDB" id="A0A931GEA0"/>
<evidence type="ECO:0000256" key="13">
    <source>
        <dbReference type="SAM" id="Phobius"/>
    </source>
</evidence>
<dbReference type="PANTHER" id="PTHR14269:SF62">
    <property type="entry name" value="CDP-DIACYLGLYCEROL--GLYCEROL-3-PHOSPHATE 3-PHOSPHATIDYLTRANSFERASE 1, CHLOROPLASTIC"/>
    <property type="match status" value="1"/>
</dbReference>
<keyword evidence="8 13" id="KW-0472">Membrane</keyword>
<keyword evidence="3" id="KW-0444">Lipid biosynthesis</keyword>
<feature type="region of interest" description="Disordered" evidence="12">
    <location>
        <begin position="200"/>
        <end position="222"/>
    </location>
</feature>
<dbReference type="Pfam" id="PF01066">
    <property type="entry name" value="CDP-OH_P_transf"/>
    <property type="match status" value="1"/>
</dbReference>
<dbReference type="RefSeq" id="WP_196835257.1">
    <property type="nucleotide sequence ID" value="NZ_JADOTZ010000001.1"/>
</dbReference>
<accession>A0A931GEA0</accession>
<keyword evidence="5 13" id="KW-0812">Transmembrane</keyword>
<keyword evidence="15" id="KW-1185">Reference proteome</keyword>
<evidence type="ECO:0000313" key="14">
    <source>
        <dbReference type="EMBL" id="MBG6083870.1"/>
    </source>
</evidence>